<proteinExistence type="predicted"/>
<name>A0A975P9A3_9RHOB</name>
<dbReference type="SUPFAM" id="SSF50800">
    <property type="entry name" value="PK beta-barrel domain-like"/>
    <property type="match status" value="1"/>
</dbReference>
<accession>A0A975P9A3</accession>
<dbReference type="InterPro" id="IPR011037">
    <property type="entry name" value="Pyrv_Knase-like_insert_dom_sf"/>
</dbReference>
<dbReference type="Gene3D" id="2.40.33.20">
    <property type="entry name" value="PK beta-barrel domain-like"/>
    <property type="match status" value="1"/>
</dbReference>
<dbReference type="RefSeq" id="WP_215505001.1">
    <property type="nucleotide sequence ID" value="NZ_CP076361.1"/>
</dbReference>
<dbReference type="EMBL" id="CP076361">
    <property type="protein sequence ID" value="QWK92024.1"/>
    <property type="molecule type" value="Genomic_DNA"/>
</dbReference>
<keyword evidence="2" id="KW-1185">Reference proteome</keyword>
<organism evidence="1 2">
    <name type="scientific">Gemmobacter fulvus</name>
    <dbReference type="NCBI Taxonomy" id="2840474"/>
    <lineage>
        <taxon>Bacteria</taxon>
        <taxon>Pseudomonadati</taxon>
        <taxon>Pseudomonadota</taxon>
        <taxon>Alphaproteobacteria</taxon>
        <taxon>Rhodobacterales</taxon>
        <taxon>Paracoccaceae</taxon>
        <taxon>Gemmobacter</taxon>
    </lineage>
</organism>
<evidence type="ECO:0008006" key="3">
    <source>
        <dbReference type="Google" id="ProtNLM"/>
    </source>
</evidence>
<dbReference type="KEGG" id="gfu:KM031_11530"/>
<protein>
    <recommendedName>
        <fullName evidence="3">MOSC domain-containing protein</fullName>
    </recommendedName>
</protein>
<gene>
    <name evidence="1" type="ORF">KM031_11530</name>
</gene>
<reference evidence="1" key="1">
    <citation type="submission" date="2021-06" db="EMBL/GenBank/DDBJ databases">
        <title>Direct submission.</title>
        <authorList>
            <person name="Lee C.-S."/>
            <person name="Jin L."/>
        </authorList>
    </citation>
    <scope>NUCLEOTIDE SEQUENCE</scope>
    <source>
        <strain evidence="1">Con5</strain>
    </source>
</reference>
<sequence>MAALPHVLATPKDAAPILQLCFRPGYGERDFREAITLTRRDGIPGERFGTAPWVRLADGSGDPRIQVSILPLRVMDLVWRDRIGTPHPGDTIVADLDMTEENLPVGTLLQAGTAVLRVSDLFNDACVKWKVRYGADAKAWVTLPGHPALRLRGILCSVEQDGEMRLGDRLSRITG</sequence>
<dbReference type="Proteomes" id="UP000679352">
    <property type="component" value="Chromosome"/>
</dbReference>
<evidence type="ECO:0000313" key="1">
    <source>
        <dbReference type="EMBL" id="QWK92024.1"/>
    </source>
</evidence>
<dbReference type="AlphaFoldDB" id="A0A975P9A3"/>
<evidence type="ECO:0000313" key="2">
    <source>
        <dbReference type="Proteomes" id="UP000679352"/>
    </source>
</evidence>